<comment type="caution">
    <text evidence="2">The sequence shown here is derived from an EMBL/GenBank/DDBJ whole genome shotgun (WGS) entry which is preliminary data.</text>
</comment>
<feature type="region of interest" description="Disordered" evidence="1">
    <location>
        <begin position="45"/>
        <end position="66"/>
    </location>
</feature>
<evidence type="ECO:0000313" key="3">
    <source>
        <dbReference type="Proteomes" id="UP001292094"/>
    </source>
</evidence>
<sequence>MRATPATHHTTIGDGWMGGENRGGSCSVPHHLVGRIEQQLIGATAGEPNTHLQQLPPLSTSSAALH</sequence>
<protein>
    <submittedName>
        <fullName evidence="2">Uncharacterized protein</fullName>
    </submittedName>
</protein>
<dbReference type="AlphaFoldDB" id="A0AAE1QD99"/>
<dbReference type="EMBL" id="JAWZYT010000428">
    <property type="protein sequence ID" value="KAK4323608.1"/>
    <property type="molecule type" value="Genomic_DNA"/>
</dbReference>
<evidence type="ECO:0000256" key="1">
    <source>
        <dbReference type="SAM" id="MobiDB-lite"/>
    </source>
</evidence>
<accession>A0AAE1QD99</accession>
<reference evidence="2" key="1">
    <citation type="submission" date="2023-11" db="EMBL/GenBank/DDBJ databases">
        <title>Genome assemblies of two species of porcelain crab, Petrolisthes cinctipes and Petrolisthes manimaculis (Anomura: Porcellanidae).</title>
        <authorList>
            <person name="Angst P."/>
        </authorList>
    </citation>
    <scope>NUCLEOTIDE SEQUENCE</scope>
    <source>
        <strain evidence="2">PB745_02</strain>
        <tissue evidence="2">Gill</tissue>
    </source>
</reference>
<dbReference type="Proteomes" id="UP001292094">
    <property type="component" value="Unassembled WGS sequence"/>
</dbReference>
<evidence type="ECO:0000313" key="2">
    <source>
        <dbReference type="EMBL" id="KAK4323608.1"/>
    </source>
</evidence>
<name>A0AAE1QD99_9EUCA</name>
<feature type="region of interest" description="Disordered" evidence="1">
    <location>
        <begin position="1"/>
        <end position="30"/>
    </location>
</feature>
<proteinExistence type="predicted"/>
<feature type="compositionally biased region" description="Polar residues" evidence="1">
    <location>
        <begin position="50"/>
        <end position="66"/>
    </location>
</feature>
<keyword evidence="3" id="KW-1185">Reference proteome</keyword>
<organism evidence="2 3">
    <name type="scientific">Petrolisthes manimaculis</name>
    <dbReference type="NCBI Taxonomy" id="1843537"/>
    <lineage>
        <taxon>Eukaryota</taxon>
        <taxon>Metazoa</taxon>
        <taxon>Ecdysozoa</taxon>
        <taxon>Arthropoda</taxon>
        <taxon>Crustacea</taxon>
        <taxon>Multicrustacea</taxon>
        <taxon>Malacostraca</taxon>
        <taxon>Eumalacostraca</taxon>
        <taxon>Eucarida</taxon>
        <taxon>Decapoda</taxon>
        <taxon>Pleocyemata</taxon>
        <taxon>Anomura</taxon>
        <taxon>Galatheoidea</taxon>
        <taxon>Porcellanidae</taxon>
        <taxon>Petrolisthes</taxon>
    </lineage>
</organism>
<gene>
    <name evidence="2" type="ORF">Pmani_005723</name>
</gene>